<feature type="compositionally biased region" description="Basic and acidic residues" evidence="6">
    <location>
        <begin position="364"/>
        <end position="373"/>
    </location>
</feature>
<protein>
    <submittedName>
        <fullName evidence="9">Uncharacterized protein</fullName>
    </submittedName>
</protein>
<dbReference type="CDD" id="cd00167">
    <property type="entry name" value="SANT"/>
    <property type="match status" value="1"/>
</dbReference>
<dbReference type="PANTHER" id="PTHR46621">
    <property type="entry name" value="SNRNA-ACTIVATING PROTEIN COMPLEX SUBUNIT 4"/>
    <property type="match status" value="1"/>
</dbReference>
<dbReference type="SUPFAM" id="SSF46689">
    <property type="entry name" value="Homeodomain-like"/>
    <property type="match status" value="1"/>
</dbReference>
<keyword evidence="1" id="KW-0805">Transcription regulation</keyword>
<sequence>MTGMETSSSTESGGPDVSVEESAQFRSFVYAPCAKTSGAAPVEAAGAQCFSGEQSDATRDIFAQVTDQIAQLSPDKVQTLADEQAKQMLQEAVQRVRQLETTIAEQRKELIRQHRDADQIVIMRSAEQAEQWRQHYAARDQEASLQHAVELELKSQEVRALIRRVDTLQANMRKSFEGDAPAMEQLKNIEAAAVEGRKLHQKEMRALRRKLRTSEGKVFQLQIQVAQLQEQLYVRQDAGSMSATLYSMPPTFGAPITTETRKKSSLTSSPSAPEPRATSTTRASSSTSAAAGAASAPPSALDNLASVAERLMSSDQVDPDAIEAEMAAQFASDTKPTKPAASGVARLTRAATIPLSYEVGEGGAGKENRWGSRERRRTASNAGDASSHDRDVEAGDDNDDDDDDTGMSTDSEDGLPPPGAIAPGAASRSTFEAAEQSRFTPPSMPQLVGQLSAPMSGPLVGSVVHGAHTPRGSSDMLAFARKSLSRPIIRPAAISGPPPPPPLSFGYAAVVPGAGGAYSAASHSSVALNVLARPRVTHTRWTEAEDELLRRAVMEHGEHGASWDAIASCVPSRGSSQCRHRWFRIRTGSADAAERAHAKLDRSNSLGSGGNRSSRAATARRTFSLDSMGQRRSLGEPAPSSARATAVASERPVAIVEETAETETATSEESITPTHDSLTSDQSSVTQPPPASQHHGPTMKRPKLTEQPPAAKMDLDERGENRSLSSGADARAHHTTD</sequence>
<evidence type="ECO:0000313" key="10">
    <source>
        <dbReference type="Proteomes" id="UP000271241"/>
    </source>
</evidence>
<keyword evidence="2" id="KW-0238">DNA-binding</keyword>
<dbReference type="PANTHER" id="PTHR46621:SF1">
    <property type="entry name" value="SNRNA-ACTIVATING PROTEIN COMPLEX SUBUNIT 4"/>
    <property type="match status" value="1"/>
</dbReference>
<keyword evidence="5" id="KW-0175">Coiled coil</keyword>
<feature type="compositionally biased region" description="Low complexity" evidence="6">
    <location>
        <begin position="603"/>
        <end position="622"/>
    </location>
</feature>
<dbReference type="InterPro" id="IPR017930">
    <property type="entry name" value="Myb_dom"/>
</dbReference>
<dbReference type="InterPro" id="IPR001005">
    <property type="entry name" value="SANT/Myb"/>
</dbReference>
<accession>A0A4P9XM22</accession>
<feature type="coiled-coil region" evidence="5">
    <location>
        <begin position="197"/>
        <end position="231"/>
    </location>
</feature>
<evidence type="ECO:0000256" key="3">
    <source>
        <dbReference type="ARBA" id="ARBA00023163"/>
    </source>
</evidence>
<evidence type="ECO:0000259" key="8">
    <source>
        <dbReference type="PROSITE" id="PS51294"/>
    </source>
</evidence>
<feature type="compositionally biased region" description="Low complexity" evidence="6">
    <location>
        <begin position="275"/>
        <end position="298"/>
    </location>
</feature>
<dbReference type="GO" id="GO:0042796">
    <property type="term" value="P:snRNA transcription by RNA polymerase III"/>
    <property type="evidence" value="ECO:0007669"/>
    <property type="project" value="TreeGrafter"/>
</dbReference>
<evidence type="ECO:0000256" key="2">
    <source>
        <dbReference type="ARBA" id="ARBA00023125"/>
    </source>
</evidence>
<evidence type="ECO:0000256" key="5">
    <source>
        <dbReference type="SAM" id="Coils"/>
    </source>
</evidence>
<feature type="region of interest" description="Disordered" evidence="6">
    <location>
        <begin position="359"/>
        <end position="452"/>
    </location>
</feature>
<feature type="domain" description="HTH myb-type" evidence="8">
    <location>
        <begin position="533"/>
        <end position="590"/>
    </location>
</feature>
<keyword evidence="10" id="KW-1185">Reference proteome</keyword>
<feature type="domain" description="Myb-like" evidence="7">
    <location>
        <begin position="533"/>
        <end position="586"/>
    </location>
</feature>
<organism evidence="9 10">
    <name type="scientific">Thamnocephalis sphaerospora</name>
    <dbReference type="NCBI Taxonomy" id="78915"/>
    <lineage>
        <taxon>Eukaryota</taxon>
        <taxon>Fungi</taxon>
        <taxon>Fungi incertae sedis</taxon>
        <taxon>Zoopagomycota</taxon>
        <taxon>Zoopagomycotina</taxon>
        <taxon>Zoopagomycetes</taxon>
        <taxon>Zoopagales</taxon>
        <taxon>Sigmoideomycetaceae</taxon>
        <taxon>Thamnocephalis</taxon>
    </lineage>
</organism>
<reference evidence="10" key="1">
    <citation type="journal article" date="2018" name="Nat. Microbiol.">
        <title>Leveraging single-cell genomics to expand the fungal tree of life.</title>
        <authorList>
            <person name="Ahrendt S.R."/>
            <person name="Quandt C.A."/>
            <person name="Ciobanu D."/>
            <person name="Clum A."/>
            <person name="Salamov A."/>
            <person name="Andreopoulos B."/>
            <person name="Cheng J.F."/>
            <person name="Woyke T."/>
            <person name="Pelin A."/>
            <person name="Henrissat B."/>
            <person name="Reynolds N.K."/>
            <person name="Benny G.L."/>
            <person name="Smith M.E."/>
            <person name="James T.Y."/>
            <person name="Grigoriev I.V."/>
        </authorList>
    </citation>
    <scope>NUCLEOTIDE SEQUENCE [LARGE SCALE GENOMIC DNA]</scope>
    <source>
        <strain evidence="10">RSA 1356</strain>
    </source>
</reference>
<evidence type="ECO:0000256" key="1">
    <source>
        <dbReference type="ARBA" id="ARBA00023015"/>
    </source>
</evidence>
<evidence type="ECO:0000256" key="4">
    <source>
        <dbReference type="ARBA" id="ARBA00023242"/>
    </source>
</evidence>
<dbReference type="InterPro" id="IPR051575">
    <property type="entry name" value="Myb-like_DNA-bd"/>
</dbReference>
<evidence type="ECO:0000259" key="7">
    <source>
        <dbReference type="PROSITE" id="PS50090"/>
    </source>
</evidence>
<evidence type="ECO:0000313" key="9">
    <source>
        <dbReference type="EMBL" id="RKP06934.1"/>
    </source>
</evidence>
<dbReference type="EMBL" id="KZ992791">
    <property type="protein sequence ID" value="RKP06934.1"/>
    <property type="molecule type" value="Genomic_DNA"/>
</dbReference>
<dbReference type="SMART" id="SM00717">
    <property type="entry name" value="SANT"/>
    <property type="match status" value="1"/>
</dbReference>
<dbReference type="GO" id="GO:0019185">
    <property type="term" value="C:snRNA-activating protein complex"/>
    <property type="evidence" value="ECO:0007669"/>
    <property type="project" value="TreeGrafter"/>
</dbReference>
<dbReference type="Proteomes" id="UP000271241">
    <property type="component" value="Unassembled WGS sequence"/>
</dbReference>
<keyword evidence="4" id="KW-0539">Nucleus</keyword>
<dbReference type="GO" id="GO:0000978">
    <property type="term" value="F:RNA polymerase II cis-regulatory region sequence-specific DNA binding"/>
    <property type="evidence" value="ECO:0007669"/>
    <property type="project" value="TreeGrafter"/>
</dbReference>
<feature type="compositionally biased region" description="Low complexity" evidence="6">
    <location>
        <begin position="652"/>
        <end position="674"/>
    </location>
</feature>
<feature type="compositionally biased region" description="Acidic residues" evidence="6">
    <location>
        <begin position="394"/>
        <end position="413"/>
    </location>
</feature>
<dbReference type="Gene3D" id="1.10.10.60">
    <property type="entry name" value="Homeodomain-like"/>
    <property type="match status" value="1"/>
</dbReference>
<dbReference type="PROSITE" id="PS51294">
    <property type="entry name" value="HTH_MYB"/>
    <property type="match status" value="1"/>
</dbReference>
<dbReference type="InterPro" id="IPR009057">
    <property type="entry name" value="Homeodomain-like_sf"/>
</dbReference>
<dbReference type="GO" id="GO:0042795">
    <property type="term" value="P:snRNA transcription by RNA polymerase II"/>
    <property type="evidence" value="ECO:0007669"/>
    <property type="project" value="TreeGrafter"/>
</dbReference>
<name>A0A4P9XM22_9FUNG</name>
<dbReference type="PROSITE" id="PS50090">
    <property type="entry name" value="MYB_LIKE"/>
    <property type="match status" value="1"/>
</dbReference>
<keyword evidence="3" id="KW-0804">Transcription</keyword>
<feature type="region of interest" description="Disordered" evidence="6">
    <location>
        <begin position="245"/>
        <end position="298"/>
    </location>
</feature>
<dbReference type="OrthoDB" id="2143914at2759"/>
<feature type="region of interest" description="Disordered" evidence="6">
    <location>
        <begin position="594"/>
        <end position="737"/>
    </location>
</feature>
<dbReference type="Pfam" id="PF00249">
    <property type="entry name" value="Myb_DNA-binding"/>
    <property type="match status" value="1"/>
</dbReference>
<dbReference type="STRING" id="78915.A0A4P9XM22"/>
<feature type="coiled-coil region" evidence="5">
    <location>
        <begin position="82"/>
        <end position="116"/>
    </location>
</feature>
<dbReference type="GO" id="GO:0001006">
    <property type="term" value="F:RNA polymerase III type 3 promoter sequence-specific DNA binding"/>
    <property type="evidence" value="ECO:0007669"/>
    <property type="project" value="TreeGrafter"/>
</dbReference>
<dbReference type="AlphaFoldDB" id="A0A4P9XM22"/>
<proteinExistence type="predicted"/>
<evidence type="ECO:0000256" key="6">
    <source>
        <dbReference type="SAM" id="MobiDB-lite"/>
    </source>
</evidence>
<feature type="compositionally biased region" description="Polar residues" evidence="6">
    <location>
        <begin position="675"/>
        <end position="686"/>
    </location>
</feature>
<gene>
    <name evidence="9" type="ORF">THASP1DRAFT_31257</name>
</gene>